<keyword evidence="3" id="KW-1185">Reference proteome</keyword>
<keyword evidence="2" id="KW-0378">Hydrolase</keyword>
<accession>A0A917FSF0</accession>
<organism evidence="2 3">
    <name type="scientific">Paenibacillus abyssi</name>
    <dbReference type="NCBI Taxonomy" id="1340531"/>
    <lineage>
        <taxon>Bacteria</taxon>
        <taxon>Bacillati</taxon>
        <taxon>Bacillota</taxon>
        <taxon>Bacilli</taxon>
        <taxon>Bacillales</taxon>
        <taxon>Paenibacillaceae</taxon>
        <taxon>Paenibacillus</taxon>
    </lineage>
</organism>
<dbReference type="EMBL" id="BMGR01000005">
    <property type="protein sequence ID" value="GGG01475.1"/>
    <property type="molecule type" value="Genomic_DNA"/>
</dbReference>
<evidence type="ECO:0000313" key="3">
    <source>
        <dbReference type="Proteomes" id="UP000644756"/>
    </source>
</evidence>
<evidence type="ECO:0000313" key="2">
    <source>
        <dbReference type="EMBL" id="GGG01475.1"/>
    </source>
</evidence>
<dbReference type="InterPro" id="IPR029058">
    <property type="entry name" value="AB_hydrolase_fold"/>
</dbReference>
<sequence>MSSINYQTYGTKDRETILFLHGGGLSGRMWEGVASHLSDYYCIVPDLPLHGRSRDTGPLTLAHCIEQIESLIKGNTHQGTAHIVGLSLGGAIALGLLRHKPGMVKSALLSGTSTRLNKLLAMINNLNAPLYNIMPAMTLAKLMAKGFQIPNQYITELPQEAQVMTASTIRAMTQMLTEIELPSENKTPLLALVGDKETRPAKSAGKQIIQQVPHSHGRLVPGVGHVWSYQEPKLFADVIDQWIQGRIHPALRPF</sequence>
<dbReference type="InterPro" id="IPR000073">
    <property type="entry name" value="AB_hydrolase_1"/>
</dbReference>
<gene>
    <name evidence="2" type="ORF">GCM10010916_18270</name>
</gene>
<reference evidence="2" key="2">
    <citation type="submission" date="2020-09" db="EMBL/GenBank/DDBJ databases">
        <authorList>
            <person name="Sun Q."/>
            <person name="Zhou Y."/>
        </authorList>
    </citation>
    <scope>NUCLEOTIDE SEQUENCE</scope>
    <source>
        <strain evidence="2">CGMCC 1.12987</strain>
    </source>
</reference>
<name>A0A917FSF0_9BACL</name>
<dbReference type="SUPFAM" id="SSF53474">
    <property type="entry name" value="alpha/beta-Hydrolases"/>
    <property type="match status" value="1"/>
</dbReference>
<reference evidence="2" key="1">
    <citation type="journal article" date="2014" name="Int. J. Syst. Evol. Microbiol.">
        <title>Complete genome sequence of Corynebacterium casei LMG S-19264T (=DSM 44701T), isolated from a smear-ripened cheese.</title>
        <authorList>
            <consortium name="US DOE Joint Genome Institute (JGI-PGF)"/>
            <person name="Walter F."/>
            <person name="Albersmeier A."/>
            <person name="Kalinowski J."/>
            <person name="Ruckert C."/>
        </authorList>
    </citation>
    <scope>NUCLEOTIDE SEQUENCE</scope>
    <source>
        <strain evidence="2">CGMCC 1.12987</strain>
    </source>
</reference>
<dbReference type="InterPro" id="IPR050266">
    <property type="entry name" value="AB_hydrolase_sf"/>
</dbReference>
<comment type="caution">
    <text evidence="2">The sequence shown here is derived from an EMBL/GenBank/DDBJ whole genome shotgun (WGS) entry which is preliminary data.</text>
</comment>
<dbReference type="GO" id="GO:0016787">
    <property type="term" value="F:hydrolase activity"/>
    <property type="evidence" value="ECO:0007669"/>
    <property type="project" value="UniProtKB-KW"/>
</dbReference>
<dbReference type="AlphaFoldDB" id="A0A917FSF0"/>
<dbReference type="RefSeq" id="WP_188530753.1">
    <property type="nucleotide sequence ID" value="NZ_BMGR01000005.1"/>
</dbReference>
<dbReference type="Proteomes" id="UP000644756">
    <property type="component" value="Unassembled WGS sequence"/>
</dbReference>
<proteinExistence type="predicted"/>
<dbReference type="Gene3D" id="3.40.50.1820">
    <property type="entry name" value="alpha/beta hydrolase"/>
    <property type="match status" value="1"/>
</dbReference>
<dbReference type="Pfam" id="PF12697">
    <property type="entry name" value="Abhydrolase_6"/>
    <property type="match status" value="1"/>
</dbReference>
<protein>
    <submittedName>
        <fullName evidence="2">Alpha/beta hydrolase</fullName>
    </submittedName>
</protein>
<dbReference type="PANTHER" id="PTHR43798">
    <property type="entry name" value="MONOACYLGLYCEROL LIPASE"/>
    <property type="match status" value="1"/>
</dbReference>
<evidence type="ECO:0000259" key="1">
    <source>
        <dbReference type="Pfam" id="PF12697"/>
    </source>
</evidence>
<feature type="domain" description="AB hydrolase-1" evidence="1">
    <location>
        <begin position="17"/>
        <end position="238"/>
    </location>
</feature>